<accession>A0A4Y2B2U7</accession>
<keyword evidence="3" id="KW-1185">Reference proteome</keyword>
<evidence type="ECO:0000313" key="2">
    <source>
        <dbReference type="EMBL" id="GBL86671.1"/>
    </source>
</evidence>
<evidence type="ECO:0000256" key="1">
    <source>
        <dbReference type="SAM" id="Phobius"/>
    </source>
</evidence>
<dbReference type="Proteomes" id="UP000499080">
    <property type="component" value="Unassembled WGS sequence"/>
</dbReference>
<keyword evidence="1" id="KW-1133">Transmembrane helix</keyword>
<comment type="caution">
    <text evidence="2">The sequence shown here is derived from an EMBL/GenBank/DDBJ whole genome shotgun (WGS) entry which is preliminary data.</text>
</comment>
<evidence type="ECO:0000313" key="3">
    <source>
        <dbReference type="Proteomes" id="UP000499080"/>
    </source>
</evidence>
<name>A0A4Y2B2U7_ARAVE</name>
<keyword evidence="1" id="KW-0472">Membrane</keyword>
<dbReference type="EMBL" id="BGPR01000049">
    <property type="protein sequence ID" value="GBL86671.1"/>
    <property type="molecule type" value="Genomic_DNA"/>
</dbReference>
<sequence>MAVSIRSIRNVEITIRPTPPPPQTFDERETRKDVEWLRSGFYEATLLRIAKETGRMQRQIEPLALEMTAVPIRKKASFLFTTYILASNETLLVLLAGFACWLCLLFRQLILDERCENIILRQITKARWYMRNESTFASPSLLLPGS</sequence>
<organism evidence="2 3">
    <name type="scientific">Araneus ventricosus</name>
    <name type="common">Orbweaver spider</name>
    <name type="synonym">Epeira ventricosa</name>
    <dbReference type="NCBI Taxonomy" id="182803"/>
    <lineage>
        <taxon>Eukaryota</taxon>
        <taxon>Metazoa</taxon>
        <taxon>Ecdysozoa</taxon>
        <taxon>Arthropoda</taxon>
        <taxon>Chelicerata</taxon>
        <taxon>Arachnida</taxon>
        <taxon>Araneae</taxon>
        <taxon>Araneomorphae</taxon>
        <taxon>Entelegynae</taxon>
        <taxon>Araneoidea</taxon>
        <taxon>Araneidae</taxon>
        <taxon>Araneus</taxon>
    </lineage>
</organism>
<dbReference type="AlphaFoldDB" id="A0A4Y2B2U7"/>
<gene>
    <name evidence="2" type="ORF">AVEN_194903_1</name>
</gene>
<feature type="transmembrane region" description="Helical" evidence="1">
    <location>
        <begin position="83"/>
        <end position="106"/>
    </location>
</feature>
<keyword evidence="1" id="KW-0812">Transmembrane</keyword>
<proteinExistence type="predicted"/>
<protein>
    <submittedName>
        <fullName evidence="2">Uncharacterized protein</fullName>
    </submittedName>
</protein>
<reference evidence="2 3" key="1">
    <citation type="journal article" date="2019" name="Sci. Rep.">
        <title>Orb-weaving spider Araneus ventricosus genome elucidates the spidroin gene catalogue.</title>
        <authorList>
            <person name="Kono N."/>
            <person name="Nakamura H."/>
            <person name="Ohtoshi R."/>
            <person name="Moran D.A.P."/>
            <person name="Shinohara A."/>
            <person name="Yoshida Y."/>
            <person name="Fujiwara M."/>
            <person name="Mori M."/>
            <person name="Tomita M."/>
            <person name="Arakawa K."/>
        </authorList>
    </citation>
    <scope>NUCLEOTIDE SEQUENCE [LARGE SCALE GENOMIC DNA]</scope>
</reference>